<dbReference type="AlphaFoldDB" id="A0A1M4TSM6"/>
<gene>
    <name evidence="8" type="ORF">SAMN02745225_00726</name>
</gene>
<evidence type="ECO:0000256" key="5">
    <source>
        <dbReference type="ARBA" id="ARBA00023306"/>
    </source>
</evidence>
<dbReference type="STRING" id="1121881.SAMN02745225_00726"/>
<dbReference type="GO" id="GO:0051301">
    <property type="term" value="P:cell division"/>
    <property type="evidence" value="ECO:0007669"/>
    <property type="project" value="UniProtKB-KW"/>
</dbReference>
<dbReference type="Gene3D" id="3.10.20.310">
    <property type="entry name" value="membrane protein fhac"/>
    <property type="match status" value="1"/>
</dbReference>
<protein>
    <submittedName>
        <fullName evidence="8">Cell division septal protein FtsQ</fullName>
    </submittedName>
</protein>
<feature type="domain" description="POTRA" evidence="7">
    <location>
        <begin position="49"/>
        <end position="112"/>
    </location>
</feature>
<reference evidence="9" key="1">
    <citation type="submission" date="2016-11" db="EMBL/GenBank/DDBJ databases">
        <authorList>
            <person name="Varghese N."/>
            <person name="Submissions S."/>
        </authorList>
    </citation>
    <scope>NUCLEOTIDE SEQUENCE [LARGE SCALE GENOMIC DNA]</scope>
    <source>
        <strain evidence="9">DSM 19514</strain>
    </source>
</reference>
<evidence type="ECO:0000256" key="6">
    <source>
        <dbReference type="SAM" id="MobiDB-lite"/>
    </source>
</evidence>
<evidence type="ECO:0000256" key="3">
    <source>
        <dbReference type="ARBA" id="ARBA00022692"/>
    </source>
</evidence>
<name>A0A1M4TSM6_9ACTN</name>
<keyword evidence="1" id="KW-1003">Cell membrane</keyword>
<accession>A0A1M4TSM6</accession>
<evidence type="ECO:0000313" key="8">
    <source>
        <dbReference type="EMBL" id="SHE47418.1"/>
    </source>
</evidence>
<organism evidence="8 9">
    <name type="scientific">Ferrithrix thermotolerans DSM 19514</name>
    <dbReference type="NCBI Taxonomy" id="1121881"/>
    <lineage>
        <taxon>Bacteria</taxon>
        <taxon>Bacillati</taxon>
        <taxon>Actinomycetota</taxon>
        <taxon>Acidimicrobiia</taxon>
        <taxon>Acidimicrobiales</taxon>
        <taxon>Acidimicrobiaceae</taxon>
        <taxon>Ferrithrix</taxon>
    </lineage>
</organism>
<dbReference type="Proteomes" id="UP000184295">
    <property type="component" value="Unassembled WGS sequence"/>
</dbReference>
<keyword evidence="3" id="KW-0812">Transmembrane</keyword>
<evidence type="ECO:0000256" key="1">
    <source>
        <dbReference type="ARBA" id="ARBA00022475"/>
    </source>
</evidence>
<keyword evidence="4" id="KW-0472">Membrane</keyword>
<evidence type="ECO:0000313" key="9">
    <source>
        <dbReference type="Proteomes" id="UP000184295"/>
    </source>
</evidence>
<dbReference type="OrthoDB" id="9790370at2"/>
<evidence type="ECO:0000259" key="7">
    <source>
        <dbReference type="Pfam" id="PF08478"/>
    </source>
</evidence>
<feature type="region of interest" description="Disordered" evidence="6">
    <location>
        <begin position="250"/>
        <end position="269"/>
    </location>
</feature>
<dbReference type="EMBL" id="FQUL01000006">
    <property type="protein sequence ID" value="SHE47418.1"/>
    <property type="molecule type" value="Genomic_DNA"/>
</dbReference>
<sequence>MMHGKIKQRRAWVLRRAKRFRRYLFTGSLGAMILAGGVYGVAQTPIFDVREVALSGGSVGVRALVDAQVKTLIGKNIFSVSSKEVASALMRSPLLSEVSVKKHLPSSLEIHVGVRVPVATLRVSNSHLAEVSSDGTVFTQVPISATSSSPLPELCVLGSSGFGNCSLYQDPLSIGDKVQPYLLAAISVAREMTSSELNAYRYVGVSISGDLYLSDGGDFVCKLGSASDASAKLRICDAMKLTFGSKGGPSYVDVTSPSNPTAEPTSWIS</sequence>
<keyword evidence="2 8" id="KW-0132">Cell division</keyword>
<dbReference type="Pfam" id="PF08478">
    <property type="entry name" value="POTRA_1"/>
    <property type="match status" value="1"/>
</dbReference>
<evidence type="ECO:0000256" key="2">
    <source>
        <dbReference type="ARBA" id="ARBA00022618"/>
    </source>
</evidence>
<keyword evidence="5" id="KW-0131">Cell cycle</keyword>
<dbReference type="RefSeq" id="WP_072788793.1">
    <property type="nucleotide sequence ID" value="NZ_FQUL01000006.1"/>
</dbReference>
<keyword evidence="9" id="KW-1185">Reference proteome</keyword>
<proteinExistence type="predicted"/>
<feature type="compositionally biased region" description="Polar residues" evidence="6">
    <location>
        <begin position="253"/>
        <end position="269"/>
    </location>
</feature>
<evidence type="ECO:0000256" key="4">
    <source>
        <dbReference type="ARBA" id="ARBA00022989"/>
    </source>
</evidence>
<dbReference type="InterPro" id="IPR013685">
    <property type="entry name" value="POTRA_FtsQ_type"/>
</dbReference>
<keyword evidence="4" id="KW-1133">Transmembrane helix</keyword>